<proteinExistence type="predicted"/>
<protein>
    <recommendedName>
        <fullName evidence="3">Bacterial Pleckstrin homology domain-containing protein</fullName>
    </recommendedName>
</protein>
<dbReference type="EMBL" id="RCYZ01000001">
    <property type="protein sequence ID" value="TPG72137.1"/>
    <property type="molecule type" value="Genomic_DNA"/>
</dbReference>
<organism evidence="1 2">
    <name type="scientific">Hymenobacter nivis</name>
    <dbReference type="NCBI Taxonomy" id="1850093"/>
    <lineage>
        <taxon>Bacteria</taxon>
        <taxon>Pseudomonadati</taxon>
        <taxon>Bacteroidota</taxon>
        <taxon>Cytophagia</taxon>
        <taxon>Cytophagales</taxon>
        <taxon>Hymenobacteraceae</taxon>
        <taxon>Hymenobacter</taxon>
    </lineage>
</organism>
<keyword evidence="2" id="KW-1185">Reference proteome</keyword>
<name>A0A502HBU9_9BACT</name>
<reference evidence="1 2" key="1">
    <citation type="journal article" date="2019" name="Environ. Microbiol.">
        <title>Species interactions and distinct microbial communities in high Arctic permafrost affected cryosols are associated with the CH4 and CO2 gas fluxes.</title>
        <authorList>
            <person name="Altshuler I."/>
            <person name="Hamel J."/>
            <person name="Turney S."/>
            <person name="Magnuson E."/>
            <person name="Levesque R."/>
            <person name="Greer C."/>
            <person name="Whyte L.G."/>
        </authorList>
    </citation>
    <scope>NUCLEOTIDE SEQUENCE [LARGE SCALE GENOMIC DNA]</scope>
    <source>
        <strain evidence="1 2">S9.2P</strain>
    </source>
</reference>
<dbReference type="Proteomes" id="UP000317646">
    <property type="component" value="Unassembled WGS sequence"/>
</dbReference>
<sequence>MVKIEQQDDVVVFVVEGWHKLWALRSELRIPQAHIKGARRDAQAAHASGLRMPGTHIPGFLKAGTFYIDGFFDSKPSFIDVQHAANTIVVDLADEQFNRLIIEVEDPDAAVALLTRLATPAS</sequence>
<evidence type="ECO:0000313" key="2">
    <source>
        <dbReference type="Proteomes" id="UP000317646"/>
    </source>
</evidence>
<evidence type="ECO:0000313" key="1">
    <source>
        <dbReference type="EMBL" id="TPG72137.1"/>
    </source>
</evidence>
<gene>
    <name evidence="1" type="ORF">EAH73_02530</name>
</gene>
<evidence type="ECO:0008006" key="3">
    <source>
        <dbReference type="Google" id="ProtNLM"/>
    </source>
</evidence>
<dbReference type="OrthoDB" id="530515at2"/>
<accession>A0A502HBU9</accession>
<comment type="caution">
    <text evidence="1">The sequence shown here is derived from an EMBL/GenBank/DDBJ whole genome shotgun (WGS) entry which is preliminary data.</text>
</comment>
<dbReference type="AlphaFoldDB" id="A0A502HBU9"/>
<dbReference type="RefSeq" id="WP_140464894.1">
    <property type="nucleotide sequence ID" value="NZ_RCYZ01000001.1"/>
</dbReference>